<keyword evidence="3" id="KW-1185">Reference proteome</keyword>
<feature type="transmembrane region" description="Helical" evidence="1">
    <location>
        <begin position="55"/>
        <end position="75"/>
    </location>
</feature>
<reference evidence="2" key="1">
    <citation type="submission" date="2019-07" db="EMBL/GenBank/DDBJ databases">
        <authorList>
            <person name="Dittberner H."/>
        </authorList>
    </citation>
    <scope>NUCLEOTIDE SEQUENCE [LARGE SCALE GENOMIC DNA]</scope>
</reference>
<name>A0A565B2D8_9BRAS</name>
<evidence type="ECO:0000256" key="1">
    <source>
        <dbReference type="SAM" id="Phobius"/>
    </source>
</evidence>
<evidence type="ECO:0000313" key="2">
    <source>
        <dbReference type="EMBL" id="VVA95513.1"/>
    </source>
</evidence>
<comment type="caution">
    <text evidence="2">The sequence shown here is derived from an EMBL/GenBank/DDBJ whole genome shotgun (WGS) entry which is preliminary data.</text>
</comment>
<sequence>MEIVAMVLVLRLVRKWFKFRFHVQFRLMFYELGFGGMIGVGLSSDPASPLMNAPLLSVFQLLIFCARVIRSLWLLSLVKSLHFKFCSLRFFEEGSGLEAQFRLFGMLSRFQSLLHSSLG</sequence>
<dbReference type="Proteomes" id="UP000489600">
    <property type="component" value="Unassembled WGS sequence"/>
</dbReference>
<feature type="transmembrane region" description="Helical" evidence="1">
    <location>
        <begin position="21"/>
        <end position="43"/>
    </location>
</feature>
<gene>
    <name evidence="2" type="ORF">ANE_LOCUS5958</name>
</gene>
<evidence type="ECO:0000313" key="3">
    <source>
        <dbReference type="Proteomes" id="UP000489600"/>
    </source>
</evidence>
<organism evidence="2 3">
    <name type="scientific">Arabis nemorensis</name>
    <dbReference type="NCBI Taxonomy" id="586526"/>
    <lineage>
        <taxon>Eukaryota</taxon>
        <taxon>Viridiplantae</taxon>
        <taxon>Streptophyta</taxon>
        <taxon>Embryophyta</taxon>
        <taxon>Tracheophyta</taxon>
        <taxon>Spermatophyta</taxon>
        <taxon>Magnoliopsida</taxon>
        <taxon>eudicotyledons</taxon>
        <taxon>Gunneridae</taxon>
        <taxon>Pentapetalae</taxon>
        <taxon>rosids</taxon>
        <taxon>malvids</taxon>
        <taxon>Brassicales</taxon>
        <taxon>Brassicaceae</taxon>
        <taxon>Arabideae</taxon>
        <taxon>Arabis</taxon>
    </lineage>
</organism>
<accession>A0A565B2D8</accession>
<dbReference type="EMBL" id="CABITT030000002">
    <property type="protein sequence ID" value="VVA95513.1"/>
    <property type="molecule type" value="Genomic_DNA"/>
</dbReference>
<protein>
    <submittedName>
        <fullName evidence="2">Uncharacterized protein</fullName>
    </submittedName>
</protein>
<dbReference type="AlphaFoldDB" id="A0A565B2D8"/>
<keyword evidence="1" id="KW-0472">Membrane</keyword>
<keyword evidence="1" id="KW-0812">Transmembrane</keyword>
<keyword evidence="1" id="KW-1133">Transmembrane helix</keyword>
<proteinExistence type="predicted"/>